<dbReference type="KEGG" id="ccp:CHC_T00001777001"/>
<evidence type="ECO:0000313" key="1">
    <source>
        <dbReference type="EMBL" id="CDF32943.1"/>
    </source>
</evidence>
<reference evidence="2" key="1">
    <citation type="journal article" date="2013" name="Proc. Natl. Acad. Sci. U.S.A.">
        <title>Genome structure and metabolic features in the red seaweed Chondrus crispus shed light on evolution of the Archaeplastida.</title>
        <authorList>
            <person name="Collen J."/>
            <person name="Porcel B."/>
            <person name="Carre W."/>
            <person name="Ball S.G."/>
            <person name="Chaparro C."/>
            <person name="Tonon T."/>
            <person name="Barbeyron T."/>
            <person name="Michel G."/>
            <person name="Noel B."/>
            <person name="Valentin K."/>
            <person name="Elias M."/>
            <person name="Artiguenave F."/>
            <person name="Arun A."/>
            <person name="Aury J.M."/>
            <person name="Barbosa-Neto J.F."/>
            <person name="Bothwell J.H."/>
            <person name="Bouget F.Y."/>
            <person name="Brillet L."/>
            <person name="Cabello-Hurtado F."/>
            <person name="Capella-Gutierrez S."/>
            <person name="Charrier B."/>
            <person name="Cladiere L."/>
            <person name="Cock J.M."/>
            <person name="Coelho S.M."/>
            <person name="Colleoni C."/>
            <person name="Czjzek M."/>
            <person name="Da Silva C."/>
            <person name="Delage L."/>
            <person name="Denoeud F."/>
            <person name="Deschamps P."/>
            <person name="Dittami S.M."/>
            <person name="Gabaldon T."/>
            <person name="Gachon C.M."/>
            <person name="Groisillier A."/>
            <person name="Herve C."/>
            <person name="Jabbari K."/>
            <person name="Katinka M."/>
            <person name="Kloareg B."/>
            <person name="Kowalczyk N."/>
            <person name="Labadie K."/>
            <person name="Leblanc C."/>
            <person name="Lopez P.J."/>
            <person name="McLachlan D.H."/>
            <person name="Meslet-Cladiere L."/>
            <person name="Moustafa A."/>
            <person name="Nehr Z."/>
            <person name="Nyvall Collen P."/>
            <person name="Panaud O."/>
            <person name="Partensky F."/>
            <person name="Poulain J."/>
            <person name="Rensing S.A."/>
            <person name="Rousvoal S."/>
            <person name="Samson G."/>
            <person name="Symeonidi A."/>
            <person name="Weissenbach J."/>
            <person name="Zambounis A."/>
            <person name="Wincker P."/>
            <person name="Boyen C."/>
        </authorList>
    </citation>
    <scope>NUCLEOTIDE SEQUENCE [LARGE SCALE GENOMIC DNA]</scope>
    <source>
        <strain evidence="2">cv. Stackhouse</strain>
    </source>
</reference>
<dbReference type="Gramene" id="CDF32943">
    <property type="protein sequence ID" value="CDF32943"/>
    <property type="gene ID" value="CHC_T00001777001"/>
</dbReference>
<proteinExistence type="predicted"/>
<dbReference type="EMBL" id="HG001623">
    <property type="protein sequence ID" value="CDF32943.1"/>
    <property type="molecule type" value="Genomic_DNA"/>
</dbReference>
<sequence>MSGVRGCALHWATLHSPDWLPYFHHYVNRCFERATFVPLS</sequence>
<keyword evidence="2" id="KW-1185">Reference proteome</keyword>
<protein>
    <submittedName>
        <fullName evidence="1">Uncharacterized protein</fullName>
    </submittedName>
</protein>
<name>R7Q504_CHOCR</name>
<gene>
    <name evidence="1" type="ORF">CHC_T00001777001</name>
</gene>
<dbReference type="AlphaFoldDB" id="R7Q504"/>
<dbReference type="Proteomes" id="UP000012073">
    <property type="component" value="Unassembled WGS sequence"/>
</dbReference>
<accession>R7Q504</accession>
<dbReference type="GeneID" id="17320463"/>
<evidence type="ECO:0000313" key="2">
    <source>
        <dbReference type="Proteomes" id="UP000012073"/>
    </source>
</evidence>
<organism evidence="1 2">
    <name type="scientific">Chondrus crispus</name>
    <name type="common">Carrageen Irish moss</name>
    <name type="synonym">Polymorpha crispa</name>
    <dbReference type="NCBI Taxonomy" id="2769"/>
    <lineage>
        <taxon>Eukaryota</taxon>
        <taxon>Rhodophyta</taxon>
        <taxon>Florideophyceae</taxon>
        <taxon>Rhodymeniophycidae</taxon>
        <taxon>Gigartinales</taxon>
        <taxon>Gigartinaceae</taxon>
        <taxon>Chondrus</taxon>
    </lineage>
</organism>
<dbReference type="RefSeq" id="XP_005712746.1">
    <property type="nucleotide sequence ID" value="XM_005712689.1"/>
</dbReference>